<dbReference type="InterPro" id="IPR012433">
    <property type="entry name" value="Imm11"/>
</dbReference>
<dbReference type="Pfam" id="PF07791">
    <property type="entry name" value="Imm11"/>
    <property type="match status" value="1"/>
</dbReference>
<comment type="caution">
    <text evidence="2">The sequence shown here is derived from an EMBL/GenBank/DDBJ whole genome shotgun (WGS) entry which is preliminary data.</text>
</comment>
<gene>
    <name evidence="2" type="ORF">DWW24_12460</name>
</gene>
<dbReference type="AlphaFoldDB" id="A0A412WBT0"/>
<evidence type="ECO:0000313" key="3">
    <source>
        <dbReference type="Proteomes" id="UP000283426"/>
    </source>
</evidence>
<feature type="domain" description="Immunity MXAN-0049 protein" evidence="1">
    <location>
        <begin position="13"/>
        <end position="189"/>
    </location>
</feature>
<reference evidence="2 3" key="1">
    <citation type="submission" date="2018-08" db="EMBL/GenBank/DDBJ databases">
        <title>A genome reference for cultivated species of the human gut microbiota.</title>
        <authorList>
            <person name="Zou Y."/>
            <person name="Xue W."/>
            <person name="Luo G."/>
        </authorList>
    </citation>
    <scope>NUCLEOTIDE SEQUENCE [LARGE SCALE GENOMIC DNA]</scope>
    <source>
        <strain evidence="2 3">AF14-6AC</strain>
    </source>
</reference>
<evidence type="ECO:0000313" key="2">
    <source>
        <dbReference type="EMBL" id="RGV24196.1"/>
    </source>
</evidence>
<dbReference type="RefSeq" id="WP_117866904.1">
    <property type="nucleotide sequence ID" value="NZ_QRYW01000026.1"/>
</dbReference>
<name>A0A412WBT0_9BACT</name>
<protein>
    <recommendedName>
        <fullName evidence="1">Immunity MXAN-0049 protein domain-containing protein</fullName>
    </recommendedName>
</protein>
<dbReference type="EMBL" id="QRYW01000026">
    <property type="protein sequence ID" value="RGV24196.1"/>
    <property type="molecule type" value="Genomic_DNA"/>
</dbReference>
<evidence type="ECO:0000259" key="1">
    <source>
        <dbReference type="Pfam" id="PF07791"/>
    </source>
</evidence>
<sequence length="194" mass="22315">MNYFLEITSRPNYPLYFDFSNNVDVPSSFCADLRSGVYIQYPSSPLIYCDSENSSVSFDRLLSYDVLNTVGGGILVSNKVKEVIEDNFLGEVQFFDAIFSFKGKKCNAYTTMNICNKIECYDMDKSIFTIDSIDGSYHFDKRVLIDSPLEEYGINYNIVRCSLDNEIVVSDKFKKVIMDNKIKCMSFIKNELNY</sequence>
<proteinExistence type="predicted"/>
<dbReference type="Proteomes" id="UP000283426">
    <property type="component" value="Unassembled WGS sequence"/>
</dbReference>
<accession>A0A412WBT0</accession>
<organism evidence="2 3">
    <name type="scientific">Odoribacter splanchnicus</name>
    <dbReference type="NCBI Taxonomy" id="28118"/>
    <lineage>
        <taxon>Bacteria</taxon>
        <taxon>Pseudomonadati</taxon>
        <taxon>Bacteroidota</taxon>
        <taxon>Bacteroidia</taxon>
        <taxon>Bacteroidales</taxon>
        <taxon>Odoribacteraceae</taxon>
        <taxon>Odoribacter</taxon>
    </lineage>
</organism>